<dbReference type="GeneID" id="98150335"/>
<reference evidence="4 5" key="1">
    <citation type="submission" date="2024-07" db="EMBL/GenBank/DDBJ databases">
        <title>Section-level genome sequencing and comparative genomics of Aspergillus sections Usti and Cavernicolus.</title>
        <authorList>
            <consortium name="Lawrence Berkeley National Laboratory"/>
            <person name="Nybo J.L."/>
            <person name="Vesth T.C."/>
            <person name="Theobald S."/>
            <person name="Frisvad J.C."/>
            <person name="Larsen T.O."/>
            <person name="Kjaerboelling I."/>
            <person name="Rothschild-Mancinelli K."/>
            <person name="Lyhne E.K."/>
            <person name="Kogle M.E."/>
            <person name="Barry K."/>
            <person name="Clum A."/>
            <person name="Na H."/>
            <person name="Ledsgaard L."/>
            <person name="Lin J."/>
            <person name="Lipzen A."/>
            <person name="Kuo A."/>
            <person name="Riley R."/>
            <person name="Mondo S."/>
            <person name="Labutti K."/>
            <person name="Haridas S."/>
            <person name="Pangalinan J."/>
            <person name="Salamov A.A."/>
            <person name="Simmons B.A."/>
            <person name="Magnuson J.K."/>
            <person name="Chen J."/>
            <person name="Drula E."/>
            <person name="Henrissat B."/>
            <person name="Wiebenga A."/>
            <person name="Lubbers R.J."/>
            <person name="Gomes A.C."/>
            <person name="Macurrencykelacurrency M.R."/>
            <person name="Stajich J."/>
            <person name="Grigoriev I.V."/>
            <person name="Mortensen U.H."/>
            <person name="De Vries R.P."/>
            <person name="Baker S.E."/>
            <person name="Andersen M.R."/>
        </authorList>
    </citation>
    <scope>NUCLEOTIDE SEQUENCE [LARGE SCALE GENOMIC DNA]</scope>
    <source>
        <strain evidence="4 5">CBS 449.75</strain>
    </source>
</reference>
<organism evidence="4 5">
    <name type="scientific">Aspergillus lucknowensis</name>
    <dbReference type="NCBI Taxonomy" id="176173"/>
    <lineage>
        <taxon>Eukaryota</taxon>
        <taxon>Fungi</taxon>
        <taxon>Dikarya</taxon>
        <taxon>Ascomycota</taxon>
        <taxon>Pezizomycotina</taxon>
        <taxon>Eurotiomycetes</taxon>
        <taxon>Eurotiomycetidae</taxon>
        <taxon>Eurotiales</taxon>
        <taxon>Aspergillaceae</taxon>
        <taxon>Aspergillus</taxon>
        <taxon>Aspergillus subgen. Nidulantes</taxon>
    </lineage>
</organism>
<keyword evidence="5" id="KW-1185">Reference proteome</keyword>
<feature type="chain" id="PRO_5046658615" evidence="3">
    <location>
        <begin position="19"/>
        <end position="459"/>
    </location>
</feature>
<dbReference type="SUPFAM" id="SSF53649">
    <property type="entry name" value="Alkaline phosphatase-like"/>
    <property type="match status" value="1"/>
</dbReference>
<protein>
    <submittedName>
        <fullName evidence="4">Phosphoesterase</fullName>
    </submittedName>
</protein>
<dbReference type="PANTHER" id="PTHR31956:SF24">
    <property type="entry name" value="PHOSPHOESTERASE SUPERFAMILY PROTEIN (AFU_ORTHOLOGUE AFUA_1G17590)"/>
    <property type="match status" value="1"/>
</dbReference>
<keyword evidence="1" id="KW-0378">Hydrolase</keyword>
<dbReference type="EMBL" id="JBFXLQ010000015">
    <property type="protein sequence ID" value="KAL2868167.1"/>
    <property type="molecule type" value="Genomic_DNA"/>
</dbReference>
<evidence type="ECO:0000313" key="4">
    <source>
        <dbReference type="EMBL" id="KAL2868167.1"/>
    </source>
</evidence>
<feature type="region of interest" description="Disordered" evidence="2">
    <location>
        <begin position="438"/>
        <end position="459"/>
    </location>
</feature>
<dbReference type="InterPro" id="IPR007312">
    <property type="entry name" value="Phosphoesterase"/>
</dbReference>
<dbReference type="Gene3D" id="3.40.720.10">
    <property type="entry name" value="Alkaline Phosphatase, subunit A"/>
    <property type="match status" value="1"/>
</dbReference>
<sequence length="459" mass="50602">MHLSAYFGLVSFAVAAVAAPSGHYGYSSRAVSNLKSHIKNVVILVMENRSFDNILGGQTTPGLDNPLHNGPFCNPYNLDDPSEGEGCTAPKSFDSVANDPDHAIYGNNIQFFGEFVPDNDAIASGELTPSNKGFVYEQMRKYEDEADTDDLVTQVMHYYTEDQVPVMTSLVKNYLTFNYWHSDIPGNTNPNRAALTSGTSYGHGLNDDDFNNHALPMRSIFEQLTETNHTWVNYVDPDGGTGPDAGFYSWTYDTGNDDKIVELADFYDDAAAGNLAELSYINPSCCGVGTTSMHPSGLISDGETLIKSVYDALRSGPQWNNTLFILTFDESGGFHDHVPSPLAPRPDDKTFTLETPNGEDYTFPFDRLGGRIPTLLISPWVEKGAVEQKGTNHDNKTVSYQATSILRTLGSLWDFEPFNPRVEYAPSFEHLITDTARTDTPEALPEPDPFKQVGVRPRV</sequence>
<evidence type="ECO:0000256" key="3">
    <source>
        <dbReference type="SAM" id="SignalP"/>
    </source>
</evidence>
<dbReference type="Pfam" id="PF04185">
    <property type="entry name" value="Phosphoesterase"/>
    <property type="match status" value="1"/>
</dbReference>
<gene>
    <name evidence="4" type="ORF">BJX67DRAFT_62952</name>
</gene>
<evidence type="ECO:0000256" key="2">
    <source>
        <dbReference type="SAM" id="MobiDB-lite"/>
    </source>
</evidence>
<evidence type="ECO:0000313" key="5">
    <source>
        <dbReference type="Proteomes" id="UP001610432"/>
    </source>
</evidence>
<evidence type="ECO:0000256" key="1">
    <source>
        <dbReference type="ARBA" id="ARBA00022801"/>
    </source>
</evidence>
<dbReference type="RefSeq" id="XP_070887146.1">
    <property type="nucleotide sequence ID" value="XM_071035263.1"/>
</dbReference>
<proteinExistence type="predicted"/>
<keyword evidence="3" id="KW-0732">Signal</keyword>
<comment type="caution">
    <text evidence="4">The sequence shown here is derived from an EMBL/GenBank/DDBJ whole genome shotgun (WGS) entry which is preliminary data.</text>
</comment>
<name>A0ABR4LXT9_9EURO</name>
<dbReference type="InterPro" id="IPR017850">
    <property type="entry name" value="Alkaline_phosphatase_core_sf"/>
</dbReference>
<dbReference type="Proteomes" id="UP001610432">
    <property type="component" value="Unassembled WGS sequence"/>
</dbReference>
<accession>A0ABR4LXT9</accession>
<feature type="signal peptide" evidence="3">
    <location>
        <begin position="1"/>
        <end position="18"/>
    </location>
</feature>
<dbReference type="PANTHER" id="PTHR31956">
    <property type="entry name" value="NON-SPECIFIC PHOSPHOLIPASE C4-RELATED"/>
    <property type="match status" value="1"/>
</dbReference>